<protein>
    <recommendedName>
        <fullName evidence="3">DUF3253 domain-containing protein</fullName>
    </recommendedName>
</protein>
<dbReference type="EMBL" id="JBHLVX010000043">
    <property type="protein sequence ID" value="MFC0268554.1"/>
    <property type="molecule type" value="Genomic_DNA"/>
</dbReference>
<gene>
    <name evidence="1" type="ORF">ACFFHW_11285</name>
</gene>
<proteinExistence type="predicted"/>
<evidence type="ECO:0000313" key="1">
    <source>
        <dbReference type="EMBL" id="MFC0268554.1"/>
    </source>
</evidence>
<comment type="caution">
    <text evidence="1">The sequence shown here is derived from an EMBL/GenBank/DDBJ whole genome shotgun (WGS) entry which is preliminary data.</text>
</comment>
<name>A0ABV6G5M9_9GAMM</name>
<keyword evidence="2" id="KW-1185">Reference proteome</keyword>
<reference evidence="1 2" key="1">
    <citation type="submission" date="2024-09" db="EMBL/GenBank/DDBJ databases">
        <authorList>
            <person name="Sun Q."/>
            <person name="Mori K."/>
        </authorList>
    </citation>
    <scope>NUCLEOTIDE SEQUENCE [LARGE SCALE GENOMIC DNA]</scope>
    <source>
        <strain evidence="1 2">CCM 7415</strain>
    </source>
</reference>
<accession>A0ABV6G5M9</accession>
<evidence type="ECO:0008006" key="3">
    <source>
        <dbReference type="Google" id="ProtNLM"/>
    </source>
</evidence>
<organism evidence="1 2">
    <name type="scientific">Kushneria aurantia</name>
    <dbReference type="NCBI Taxonomy" id="504092"/>
    <lineage>
        <taxon>Bacteria</taxon>
        <taxon>Pseudomonadati</taxon>
        <taxon>Pseudomonadota</taxon>
        <taxon>Gammaproteobacteria</taxon>
        <taxon>Oceanospirillales</taxon>
        <taxon>Halomonadaceae</taxon>
        <taxon>Kushneria</taxon>
    </lineage>
</organism>
<dbReference type="Proteomes" id="UP001589814">
    <property type="component" value="Unassembled WGS sequence"/>
</dbReference>
<sequence>MTRKPDLQLLTLRCLERHDDPVNTHQIAAEVIMRGGWHPETRDIIAAIESLRERGYLIADEEGVERRYWLEPTTGGTAA</sequence>
<dbReference type="RefSeq" id="WP_019950162.1">
    <property type="nucleotide sequence ID" value="NZ_JBHLVX010000043.1"/>
</dbReference>
<evidence type="ECO:0000313" key="2">
    <source>
        <dbReference type="Proteomes" id="UP001589814"/>
    </source>
</evidence>